<dbReference type="AlphaFoldDB" id="A0A540WZ97"/>
<proteinExistence type="predicted"/>
<accession>A0A540WZ97</accession>
<dbReference type="EMBL" id="VIFM01000071">
    <property type="protein sequence ID" value="TQF14348.1"/>
    <property type="molecule type" value="Genomic_DNA"/>
</dbReference>
<gene>
    <name evidence="1" type="ORF">FJV41_19165</name>
</gene>
<evidence type="ECO:0000313" key="1">
    <source>
        <dbReference type="EMBL" id="TQF14348.1"/>
    </source>
</evidence>
<sequence>MSEAFYVRVGKVEERKVTFQCLTGFAGGLTDYANTRSFALMLLLDAKERAGDTRYLVRSAPPAVADAHLALAEKAANAPSSLHKDAGNANVFEAKWHARHTPRFVERTSVLERYNDVGEEKLRETFEEISPLQDQGRWLFLEAAWVRMHRFDLAVEVTDSKYLEHLAEGHLFATTAFDVWLESRPLPP</sequence>
<comment type="caution">
    <text evidence="1">The sequence shown here is derived from an EMBL/GenBank/DDBJ whole genome shotgun (WGS) entry which is preliminary data.</text>
</comment>
<dbReference type="OrthoDB" id="5491725at2"/>
<name>A0A540WZ97_9BACT</name>
<organism evidence="1 2">
    <name type="scientific">Myxococcus llanfairpwllgwyngyllgogerychwyrndrobwllllantysiliogogogochensis</name>
    <dbReference type="NCBI Taxonomy" id="2590453"/>
    <lineage>
        <taxon>Bacteria</taxon>
        <taxon>Pseudomonadati</taxon>
        <taxon>Myxococcota</taxon>
        <taxon>Myxococcia</taxon>
        <taxon>Myxococcales</taxon>
        <taxon>Cystobacterineae</taxon>
        <taxon>Myxococcaceae</taxon>
        <taxon>Myxococcus</taxon>
    </lineage>
</organism>
<protein>
    <submittedName>
        <fullName evidence="1">Uncharacterized protein</fullName>
    </submittedName>
</protein>
<keyword evidence="2" id="KW-1185">Reference proteome</keyword>
<dbReference type="Proteomes" id="UP000315369">
    <property type="component" value="Unassembled WGS sequence"/>
</dbReference>
<dbReference type="RefSeq" id="WP_141643958.1">
    <property type="nucleotide sequence ID" value="NZ_VIFM01000071.1"/>
</dbReference>
<evidence type="ECO:0000313" key="2">
    <source>
        <dbReference type="Proteomes" id="UP000315369"/>
    </source>
</evidence>
<reference evidence="1 2" key="1">
    <citation type="submission" date="2019-06" db="EMBL/GenBank/DDBJ databases">
        <authorList>
            <person name="Livingstone P."/>
            <person name="Whitworth D."/>
        </authorList>
    </citation>
    <scope>NUCLEOTIDE SEQUENCE [LARGE SCALE GENOMIC DNA]</scope>
    <source>
        <strain evidence="1 2">AM401</strain>
    </source>
</reference>